<proteinExistence type="inferred from homology"/>
<dbReference type="GO" id="GO:0001708">
    <property type="term" value="P:cell fate specification"/>
    <property type="evidence" value="ECO:0007669"/>
    <property type="project" value="TreeGrafter"/>
</dbReference>
<feature type="region of interest" description="Disordered" evidence="7">
    <location>
        <begin position="797"/>
        <end position="823"/>
    </location>
</feature>
<dbReference type="InterPro" id="IPR016024">
    <property type="entry name" value="ARM-type_fold"/>
</dbReference>
<reference evidence="10" key="1">
    <citation type="submission" date="2023-09" db="UniProtKB">
        <authorList>
            <consortium name="Ensembl"/>
        </authorList>
    </citation>
    <scope>IDENTIFICATION</scope>
</reference>
<dbReference type="GO" id="GO:0007399">
    <property type="term" value="P:nervous system development"/>
    <property type="evidence" value="ECO:0007669"/>
    <property type="project" value="TreeGrafter"/>
</dbReference>
<evidence type="ECO:0000256" key="5">
    <source>
        <dbReference type="PROSITE-ProRule" id="PRU00259"/>
    </source>
</evidence>
<feature type="region of interest" description="Disordered" evidence="7">
    <location>
        <begin position="1650"/>
        <end position="1669"/>
    </location>
</feature>
<feature type="compositionally biased region" description="Basic residues" evidence="7">
    <location>
        <begin position="1801"/>
        <end position="1810"/>
    </location>
</feature>
<dbReference type="Ensembl" id="ENSPNYT00000001030.1">
    <property type="protein sequence ID" value="ENSPNYP00000001012.1"/>
    <property type="gene ID" value="ENSPNYG00000000800.1"/>
</dbReference>
<dbReference type="Pfam" id="PF16689">
    <property type="entry name" value="APC_N_CC"/>
    <property type="match status" value="1"/>
</dbReference>
<dbReference type="GO" id="GO:0016477">
    <property type="term" value="P:cell migration"/>
    <property type="evidence" value="ECO:0007669"/>
    <property type="project" value="TreeGrafter"/>
</dbReference>
<dbReference type="Pfam" id="PF18797">
    <property type="entry name" value="APC_rep"/>
    <property type="match status" value="1"/>
</dbReference>
<dbReference type="InterPro" id="IPR009223">
    <property type="entry name" value="APC_rpt"/>
</dbReference>
<dbReference type="GO" id="GO:0030877">
    <property type="term" value="C:beta-catenin destruction complex"/>
    <property type="evidence" value="ECO:0007669"/>
    <property type="project" value="TreeGrafter"/>
</dbReference>
<feature type="compositionally biased region" description="Low complexity" evidence="7">
    <location>
        <begin position="287"/>
        <end position="303"/>
    </location>
</feature>
<dbReference type="Pfam" id="PF00514">
    <property type="entry name" value="Arm"/>
    <property type="match status" value="2"/>
</dbReference>
<feature type="region of interest" description="Disordered" evidence="7">
    <location>
        <begin position="1141"/>
        <end position="1162"/>
    </location>
</feature>
<feature type="compositionally biased region" description="Polar residues" evidence="7">
    <location>
        <begin position="1476"/>
        <end position="1490"/>
    </location>
</feature>
<dbReference type="GO" id="GO:0120025">
    <property type="term" value="C:plasma membrane bounded cell projection"/>
    <property type="evidence" value="ECO:0007669"/>
    <property type="project" value="UniProtKB-ARBA"/>
</dbReference>
<feature type="compositionally biased region" description="Basic and acidic residues" evidence="7">
    <location>
        <begin position="1732"/>
        <end position="1745"/>
    </location>
</feature>
<feature type="region of interest" description="Disordered" evidence="7">
    <location>
        <begin position="2253"/>
        <end position="2280"/>
    </location>
</feature>
<evidence type="ECO:0000256" key="7">
    <source>
        <dbReference type="SAM" id="MobiDB-lite"/>
    </source>
</evidence>
<feature type="compositionally biased region" description="Basic and acidic residues" evidence="7">
    <location>
        <begin position="709"/>
        <end position="732"/>
    </location>
</feature>
<dbReference type="InterPro" id="IPR026831">
    <property type="entry name" value="APC_dom"/>
</dbReference>
<dbReference type="SUPFAM" id="SSF48371">
    <property type="entry name" value="ARM repeat"/>
    <property type="match status" value="1"/>
</dbReference>
<evidence type="ECO:0000256" key="1">
    <source>
        <dbReference type="ARBA" id="ARBA00009051"/>
    </source>
</evidence>
<dbReference type="Pfam" id="PF05956">
    <property type="entry name" value="APC_basic"/>
    <property type="match status" value="1"/>
</dbReference>
<evidence type="ECO:0000256" key="6">
    <source>
        <dbReference type="SAM" id="Coils"/>
    </source>
</evidence>
<dbReference type="Pfam" id="PF05924">
    <property type="entry name" value="SAMP"/>
    <property type="match status" value="2"/>
</dbReference>
<dbReference type="SUPFAM" id="SSF58050">
    <property type="entry name" value="N-terminal coiled coil domain from apc"/>
    <property type="match status" value="1"/>
</dbReference>
<evidence type="ECO:0000256" key="3">
    <source>
        <dbReference type="ARBA" id="ARBA00022737"/>
    </source>
</evidence>
<feature type="compositionally biased region" description="Polar residues" evidence="7">
    <location>
        <begin position="1922"/>
        <end position="1936"/>
    </location>
</feature>
<feature type="region of interest" description="Disordered" evidence="7">
    <location>
        <begin position="2174"/>
        <end position="2231"/>
    </location>
</feature>
<dbReference type="GO" id="GO:0008017">
    <property type="term" value="F:microtubule binding"/>
    <property type="evidence" value="ECO:0007669"/>
    <property type="project" value="InterPro"/>
</dbReference>
<dbReference type="GO" id="GO:0045295">
    <property type="term" value="F:gamma-catenin binding"/>
    <property type="evidence" value="ECO:0007669"/>
    <property type="project" value="TreeGrafter"/>
</dbReference>
<feature type="region of interest" description="Disordered" evidence="7">
    <location>
        <begin position="285"/>
        <end position="304"/>
    </location>
</feature>
<feature type="compositionally biased region" description="Basic and acidic residues" evidence="7">
    <location>
        <begin position="2130"/>
        <end position="2140"/>
    </location>
</feature>
<dbReference type="InterPro" id="IPR011989">
    <property type="entry name" value="ARM-like"/>
</dbReference>
<dbReference type="GO" id="GO:0005881">
    <property type="term" value="C:cytoplasmic microtubule"/>
    <property type="evidence" value="ECO:0007669"/>
    <property type="project" value="TreeGrafter"/>
</dbReference>
<evidence type="ECO:0000259" key="8">
    <source>
        <dbReference type="Pfam" id="PF05956"/>
    </source>
</evidence>
<feature type="repeat" description="ARM" evidence="5">
    <location>
        <begin position="527"/>
        <end position="569"/>
    </location>
</feature>
<dbReference type="InterPro" id="IPR032038">
    <property type="entry name" value="APC_N"/>
</dbReference>
<dbReference type="InterPro" id="IPR000225">
    <property type="entry name" value="Armadillo"/>
</dbReference>
<dbReference type="InterPro" id="IPR036149">
    <property type="entry name" value="APC_N_sf"/>
</dbReference>
<feature type="domain" description="Adenomatous polyposis coli N-terminal dimerisation" evidence="9">
    <location>
        <begin position="6"/>
        <end position="47"/>
    </location>
</feature>
<dbReference type="FunFam" id="1.25.10.10:FF:000035">
    <property type="entry name" value="adenomatous polyposis coli protein 2"/>
    <property type="match status" value="1"/>
</dbReference>
<gene>
    <name evidence="10" type="primary">APC2</name>
</gene>
<dbReference type="SMART" id="SM00185">
    <property type="entry name" value="ARM"/>
    <property type="match status" value="6"/>
</dbReference>
<dbReference type="InterPro" id="IPR041257">
    <property type="entry name" value="APC_rep"/>
</dbReference>
<dbReference type="InterPro" id="IPR009234">
    <property type="entry name" value="APC_basic_dom"/>
</dbReference>
<dbReference type="GO" id="GO:0090090">
    <property type="term" value="P:negative regulation of canonical Wnt signaling pathway"/>
    <property type="evidence" value="ECO:0007669"/>
    <property type="project" value="TreeGrafter"/>
</dbReference>
<dbReference type="Gene3D" id="1.20.5.10">
    <property type="match status" value="1"/>
</dbReference>
<sequence>MANTVASYDQLAHQVEALRKENSHLRRELEDNSNHLSKLETETFGMKVSDDRSTSSLSAAAGSTRKLHINDGQKPLTSDLGVFLLLQFSLQIDMIRQKLEFDAQKIRSVMEERFGTSDEVVHRTQVSLINSSETYKSVPCHCIVCNYGWWKWIRSLLMFPPQVEMVFWLLSMLANRDKEEMSRTLLALSSSQDSCIAMRKSGCVPLLVQILHEGPDGGSGPGETAAGGTATGCSREAKSRASAALHNIIYSQQDEGQARREMRVLHMLEQIRTYCDSGWDWIESHAGTPSPGGTRTTGDDPSSNIPEPVDPQICQATCAIMKLSFEEEFRRAMNELGGLQVVADLIHLDQEMYGMQNDPINMALRRYAGMALTNLTFGDVVNKATLCSKKSCLQALVAQLASDSEELHQVVSSILRNLSWRADISSKKVLRDIGCVSALMTCALQATKESTLKSLLSALWNLSAHSIDNKVAICSVDGALGFLVSTLTYRCQTNSLAIIESGGGILRNVSSLVATREDYRQILRDHNCLQTLLQHLRSHSLTIVSNACGTLWNLSARSPKDQELLWDLGAVSMLRNLIHSKHKMIAMGSAAALRNLLTNRPLKYKDTAVVSPGSCMPSLYMRKQKALEAELDAKHLAETFDTLEKQSPKHLTLNKPLRYIESLAKDYASDSGCFDDDEAPNISSSLDTGSFSMLSMFLTNSNLLQNQLRKRDSEPERDVDPPQTVEKKHASPDDVVSAAAEKLAEKITNTVAKIDRLVEDITMHTSSEDSLSLSSEDHLADWERLSRAHALLRLKTAHTSVSTDSLNSGSTSDGYCGSKDQMRPSPKALMMQQQRPNQLDLKVAHQEYINVGPAALIESSQQEIPERDSAENKNVKVLELSNANTEKNQDPPVQTPVSASTKVSSDVSMTSIKLSPTYQQVPLIQSVAKFGVAKTAINVQAAQAMRRQAWVPTVMTGGSIAKFSPITSTRSPTIGTMETVQKYSVENTPICFSRCSSLSSLSSGDGALDGQSENELESDSSLEIIEVEDGEMVKRVEEDETLEDLSDSQLLMTDSKTFPSKETNPIEIPCPAKREKVFLRGASPAILEDRSPSSSSENYIHETPLVMSRCSSVSSLGSFESPSIASSIQSDPCSEMIDGTISPSDLPDSPGQTMPPSRSKTPCCVEPNGPETQMTGIAGQWESSLRKFMEIADSKERFNLPPDLDTMIYFTVEKPTENFSCASSLSALPLHEHYIQKDVELKLTPLLQQNDNPEEDEQGHDNGERYSEGNSDDDIEILKECINSAMPSKLRKVKPCLMTTIPPHILNSQARKPIHLPVYMMLPNGKTQMCPGRRIVIPQKDLKFDDSSFTDSAEGTPVNFSSTTSLSDETLQYPVRERGAKDCTAKGMNKQNDEAKRIEDLRIFSHFHKPNRMNYSPEIQMSRATRHVVPTQKVLMQSKEVADRVANQKNREQSPKQQRRRQDQGPIRKLELPVIKQNTESNINMGSQKGNKMYRQPTLSSEDSNSFYDNDNEVMNRKHFREPCKSNLSRSMTNIGRSDNSQAKSRGFHRIKQNLIKDESMACYSLSSSLSSLSDAEYDDHKSKAQQIWYKNRHNKAVNIVQQTKPVNIHCQYEEQSSPSSVSMDSEDDLLQKCITSAMPKQRRKLAARKKKAENTQKQKHKVSGGWDVDEEIDSDDMAWDKESDLNSVEWRAIQEGANCVVTGLQASKSQDPSSEETESVLSFMSTSSFTPKERKFAKDKKANKPLDFAQRKPVPNLPVVFRGRTVIYTPKKETAPSQRPPPRKVPTKTDAPKNPNLAQHRSKSLHRLGHPQDMELSLPKRSSTPPPRIPKSSSSGSSQSSTPSKQSQKKITSPAQTNKSIQKKNATPASSPPATSPPERKGRSPVVNQNEKSPPPKTQKSPVRIPFMQNSVRQPRPLSPLVTNQTTGRQTNQVNGKRVVPANRFDLIRMTSVHSSGSESDRNGFLRQLTFIKESKTMLRRDSSARNTPGSQNGSPRRAVPGASAVFLCSSRCQELKAAVQPPRRVQVKDPDQKQQIQRPNTGLHKQTATLSRATSSERDLSSRRSARRTSSESPCRVAQRNGPGRLSGLRQQQDKDTFKRHASSPSINILSRVTSRSSLRSSSSDSSGRAKSEDDTKKKGQRSASRLKDGVTWRRIRDEDVPQILKSTLPANALPLVPSPDGEKPKPPALPGKLPTILLASRKTSDATVQTEDLSNNKTNSSTSPTVETAPVISEEIARLALLRKISATSGSNLQEGDSEGSLRSTISTGTADSHMGGVVTFRQGSPSKAARVTPFNYIPSPMTCCLQDSQNQVGTIIEKSGGKK</sequence>
<feature type="compositionally biased region" description="Polar residues" evidence="7">
    <location>
        <begin position="1720"/>
        <end position="1731"/>
    </location>
</feature>
<feature type="domain" description="Adenomatous polyposis coli protein basic" evidence="8">
    <location>
        <begin position="1760"/>
        <end position="2123"/>
    </location>
</feature>
<feature type="compositionally biased region" description="Low complexity" evidence="7">
    <location>
        <begin position="1831"/>
        <end position="1855"/>
    </location>
</feature>
<feature type="compositionally biased region" description="Polar residues" evidence="7">
    <location>
        <begin position="1986"/>
        <end position="1996"/>
    </location>
</feature>
<dbReference type="InterPro" id="IPR026818">
    <property type="entry name" value="Apc_fam"/>
</dbReference>
<dbReference type="GO" id="GO:0007026">
    <property type="term" value="P:negative regulation of microtubule depolymerization"/>
    <property type="evidence" value="ECO:0007669"/>
    <property type="project" value="TreeGrafter"/>
</dbReference>
<dbReference type="PANTHER" id="PTHR12607">
    <property type="entry name" value="ADENOMATOUS POLYPOSIS COLI PROTEIN FAMILY"/>
    <property type="match status" value="1"/>
</dbReference>
<dbReference type="GO" id="GO:0007389">
    <property type="term" value="P:pattern specification process"/>
    <property type="evidence" value="ECO:0007669"/>
    <property type="project" value="TreeGrafter"/>
</dbReference>
<dbReference type="PROSITE" id="PS50176">
    <property type="entry name" value="ARM_REPEAT"/>
    <property type="match status" value="1"/>
</dbReference>
<feature type="region of interest" description="Disordered" evidence="7">
    <location>
        <begin position="1769"/>
        <end position="1939"/>
    </location>
</feature>
<dbReference type="Pfam" id="PF05923">
    <property type="entry name" value="APC_r"/>
    <property type="match status" value="1"/>
</dbReference>
<evidence type="ECO:0000313" key="10">
    <source>
        <dbReference type="Ensembl" id="ENSPNYP00000001012.1"/>
    </source>
</evidence>
<dbReference type="GO" id="GO:0016342">
    <property type="term" value="C:catenin complex"/>
    <property type="evidence" value="ECO:0007669"/>
    <property type="project" value="TreeGrafter"/>
</dbReference>
<feature type="compositionally biased region" description="Basic residues" evidence="7">
    <location>
        <begin position="1650"/>
        <end position="1663"/>
    </location>
</feature>
<dbReference type="Gene3D" id="1.25.10.10">
    <property type="entry name" value="Leucine-rich Repeat Variant"/>
    <property type="match status" value="1"/>
</dbReference>
<accession>A0A3B4ERJ7</accession>
<feature type="compositionally biased region" description="Polar residues" evidence="7">
    <location>
        <begin position="2035"/>
        <end position="2056"/>
    </location>
</feature>
<feature type="compositionally biased region" description="Polar residues" evidence="7">
    <location>
        <begin position="1497"/>
        <end position="1509"/>
    </location>
</feature>
<feature type="region of interest" description="Disordered" evidence="7">
    <location>
        <begin position="707"/>
        <end position="735"/>
    </location>
</feature>
<dbReference type="PANTHER" id="PTHR12607:SF3">
    <property type="entry name" value="ADENOMATOUS POLYPOSIS COLI PROTEIN 2"/>
    <property type="match status" value="1"/>
</dbReference>
<dbReference type="GO" id="GO:0008013">
    <property type="term" value="F:beta-catenin binding"/>
    <property type="evidence" value="ECO:0007669"/>
    <property type="project" value="InterPro"/>
</dbReference>
<feature type="region of interest" description="Disordered" evidence="7">
    <location>
        <begin position="2021"/>
        <end position="2153"/>
    </location>
</feature>
<keyword evidence="2" id="KW-0879">Wnt signaling pathway</keyword>
<keyword evidence="4 6" id="KW-0175">Coiled coil</keyword>
<feature type="region of interest" description="Disordered" evidence="7">
    <location>
        <begin position="1706"/>
        <end position="1756"/>
    </location>
</feature>
<evidence type="ECO:0000256" key="2">
    <source>
        <dbReference type="ARBA" id="ARBA00022687"/>
    </source>
</evidence>
<protein>
    <submittedName>
        <fullName evidence="10">APC regulator of WNT signaling pathway 2</fullName>
    </submittedName>
</protein>
<organism evidence="10">
    <name type="scientific">Pundamilia nyererei</name>
    <dbReference type="NCBI Taxonomy" id="303518"/>
    <lineage>
        <taxon>Eukaryota</taxon>
        <taxon>Metazoa</taxon>
        <taxon>Chordata</taxon>
        <taxon>Craniata</taxon>
        <taxon>Vertebrata</taxon>
        <taxon>Euteleostomi</taxon>
        <taxon>Actinopterygii</taxon>
        <taxon>Neopterygii</taxon>
        <taxon>Teleostei</taxon>
        <taxon>Neoteleostei</taxon>
        <taxon>Acanthomorphata</taxon>
        <taxon>Ovalentaria</taxon>
        <taxon>Cichlomorphae</taxon>
        <taxon>Cichliformes</taxon>
        <taxon>Cichlidae</taxon>
        <taxon>African cichlids</taxon>
        <taxon>Pseudocrenilabrinae</taxon>
        <taxon>Haplochromini</taxon>
        <taxon>Pundamilia</taxon>
    </lineage>
</organism>
<comment type="similarity">
    <text evidence="1">Belongs to the adenomatous polyposis coli (APC) family.</text>
</comment>
<feature type="compositionally biased region" description="Polar residues" evidence="7">
    <location>
        <begin position="1150"/>
        <end position="1160"/>
    </location>
</feature>
<feature type="region of interest" description="Disordered" evidence="7">
    <location>
        <begin position="1250"/>
        <end position="1272"/>
    </location>
</feature>
<feature type="region of interest" description="Disordered" evidence="7">
    <location>
        <begin position="1435"/>
        <end position="1510"/>
    </location>
</feature>
<feature type="compositionally biased region" description="Polar residues" evidence="7">
    <location>
        <begin position="1856"/>
        <end position="1866"/>
    </location>
</feature>
<feature type="compositionally biased region" description="Low complexity" evidence="7">
    <location>
        <begin position="2113"/>
        <end position="2129"/>
    </location>
</feature>
<keyword evidence="3" id="KW-0677">Repeat</keyword>
<feature type="compositionally biased region" description="Basic and acidic residues" evidence="7">
    <location>
        <begin position="1449"/>
        <end position="1471"/>
    </location>
</feature>
<feature type="compositionally biased region" description="Low complexity" evidence="7">
    <location>
        <begin position="2218"/>
        <end position="2228"/>
    </location>
</feature>
<dbReference type="Gene3D" id="1.10.287.450">
    <property type="entry name" value="Helix hairpin bin"/>
    <property type="match status" value="1"/>
</dbReference>
<dbReference type="GO" id="GO:0016055">
    <property type="term" value="P:Wnt signaling pathway"/>
    <property type="evidence" value="ECO:0007669"/>
    <property type="project" value="UniProtKB-KW"/>
</dbReference>
<dbReference type="GeneTree" id="ENSGT00530000063749"/>
<feature type="coiled-coil region" evidence="6">
    <location>
        <begin position="1"/>
        <end position="42"/>
    </location>
</feature>
<feature type="region of interest" description="Disordered" evidence="7">
    <location>
        <begin position="1978"/>
        <end position="2000"/>
    </location>
</feature>
<name>A0A3B4ERJ7_9CICH</name>
<dbReference type="STRING" id="303518.ENSPNYP00000001012"/>
<evidence type="ECO:0000256" key="4">
    <source>
        <dbReference type="ARBA" id="ARBA00023054"/>
    </source>
</evidence>
<evidence type="ECO:0000259" key="9">
    <source>
        <dbReference type="Pfam" id="PF16689"/>
    </source>
</evidence>
<dbReference type="Pfam" id="PF16629">
    <property type="entry name" value="Arm_APC_u3"/>
    <property type="match status" value="1"/>
</dbReference>
<feature type="compositionally biased region" description="Polar residues" evidence="7">
    <location>
        <begin position="797"/>
        <end position="813"/>
    </location>
</feature>
<feature type="compositionally biased region" description="Polar residues" evidence="7">
    <location>
        <begin position="2253"/>
        <end position="2274"/>
    </location>
</feature>
<dbReference type="InterPro" id="IPR009224">
    <property type="entry name" value="SAMP"/>
</dbReference>
<dbReference type="SUPFAM" id="SSF82931">
    <property type="entry name" value="Tumor suppressor gene product Apc"/>
    <property type="match status" value="1"/>
</dbReference>